<keyword evidence="7" id="KW-0472">Membrane</keyword>
<dbReference type="PANTHER" id="PTHR32089">
    <property type="entry name" value="METHYL-ACCEPTING CHEMOTAXIS PROTEIN MCPB"/>
    <property type="match status" value="1"/>
</dbReference>
<dbReference type="PANTHER" id="PTHR32089:SF120">
    <property type="entry name" value="METHYL-ACCEPTING CHEMOTAXIS PROTEIN TLPQ"/>
    <property type="match status" value="1"/>
</dbReference>
<evidence type="ECO:0000256" key="2">
    <source>
        <dbReference type="ARBA" id="ARBA00022519"/>
    </source>
</evidence>
<keyword evidence="2" id="KW-0997">Cell inner membrane</keyword>
<keyword evidence="6" id="KW-0175">Coiled coil</keyword>
<evidence type="ECO:0000256" key="4">
    <source>
        <dbReference type="ARBA" id="ARBA00029447"/>
    </source>
</evidence>
<dbReference type="CDD" id="cd11386">
    <property type="entry name" value="MCP_signal"/>
    <property type="match status" value="1"/>
</dbReference>
<dbReference type="SMART" id="SM00283">
    <property type="entry name" value="MA"/>
    <property type="match status" value="1"/>
</dbReference>
<evidence type="ECO:0000256" key="6">
    <source>
        <dbReference type="SAM" id="Coils"/>
    </source>
</evidence>
<name>A0ABQ6E1F4_9GAMM</name>
<evidence type="ECO:0000256" key="1">
    <source>
        <dbReference type="ARBA" id="ARBA00004429"/>
    </source>
</evidence>
<dbReference type="Pfam" id="PF00015">
    <property type="entry name" value="MCPsignal"/>
    <property type="match status" value="1"/>
</dbReference>
<feature type="transmembrane region" description="Helical" evidence="7">
    <location>
        <begin position="46"/>
        <end position="66"/>
    </location>
</feature>
<comment type="similarity">
    <text evidence="4">Belongs to the methyl-accepting chemotaxis (MCP) protein family.</text>
</comment>
<sequence>MSQPEQSNLIQKTFSLSINSKASILLALGALLFIVKNTISNNSDELLLNILFLGCFAVIIYLAAFLQKKQIKETKNKISAALTNNTLSEYAKSVPNNEMREVIDLLCAKIAESELHAENQKKEVAALTEVSEHLGVCMELINDSMEEEFGQIEQLATAMNEMTATVREVSNNATSASASTTEASDVAQEGSQFVDATITSINSLSSNIGASSDAVNSVEIKVEGIGSVVDTIRSISEQTNLLALNAAIEAARAGEAGRGFAVVADEVRNLAKRTQDATVEIQGMIEQLQTSAQDAVSLMEKSVKEADVGVNQVTQAGSKLAGIVEKVQHISDMNYQIASAAEEQTTVASDINKNLDIVKEVVEGSVTVLKEVTEMTDVIKGHAKVLAH</sequence>
<protein>
    <recommendedName>
        <fullName evidence="12">Methyl-accepting chemotaxis protein</fullName>
    </recommendedName>
</protein>
<dbReference type="PROSITE" id="PS50192">
    <property type="entry name" value="T_SNARE"/>
    <property type="match status" value="1"/>
</dbReference>
<dbReference type="InterPro" id="IPR000727">
    <property type="entry name" value="T_SNARE_dom"/>
</dbReference>
<comment type="caution">
    <text evidence="10">The sequence shown here is derived from an EMBL/GenBank/DDBJ whole genome shotgun (WGS) entry which is preliminary data.</text>
</comment>
<evidence type="ECO:0000313" key="11">
    <source>
        <dbReference type="Proteomes" id="UP001157353"/>
    </source>
</evidence>
<dbReference type="SUPFAM" id="SSF58104">
    <property type="entry name" value="Methyl-accepting chemotaxis protein (MCP) signaling domain"/>
    <property type="match status" value="1"/>
</dbReference>
<evidence type="ECO:0000256" key="7">
    <source>
        <dbReference type="SAM" id="Phobius"/>
    </source>
</evidence>
<evidence type="ECO:0008006" key="12">
    <source>
        <dbReference type="Google" id="ProtNLM"/>
    </source>
</evidence>
<feature type="domain" description="Methyl-accepting transducer" evidence="8">
    <location>
        <begin position="123"/>
        <end position="359"/>
    </location>
</feature>
<reference evidence="11" key="1">
    <citation type="journal article" date="2019" name="Int. J. Syst. Evol. Microbiol.">
        <title>The Global Catalogue of Microorganisms (GCM) 10K type strain sequencing project: providing services to taxonomists for standard genome sequencing and annotation.</title>
        <authorList>
            <consortium name="The Broad Institute Genomics Platform"/>
            <consortium name="The Broad Institute Genome Sequencing Center for Infectious Disease"/>
            <person name="Wu L."/>
            <person name="Ma J."/>
        </authorList>
    </citation>
    <scope>NUCLEOTIDE SEQUENCE [LARGE SCALE GENOMIC DNA]</scope>
    <source>
        <strain evidence="11">NBRC 103166</strain>
    </source>
</reference>
<keyword evidence="11" id="KW-1185">Reference proteome</keyword>
<keyword evidence="2" id="KW-1003">Cell membrane</keyword>
<feature type="coiled-coil region" evidence="6">
    <location>
        <begin position="110"/>
        <end position="172"/>
    </location>
</feature>
<evidence type="ECO:0000313" key="10">
    <source>
        <dbReference type="EMBL" id="GLS90856.1"/>
    </source>
</evidence>
<dbReference type="Gene3D" id="1.10.287.950">
    <property type="entry name" value="Methyl-accepting chemotaxis protein"/>
    <property type="match status" value="1"/>
</dbReference>
<feature type="transmembrane region" description="Helical" evidence="7">
    <location>
        <begin position="21"/>
        <end position="40"/>
    </location>
</feature>
<evidence type="ECO:0000256" key="5">
    <source>
        <dbReference type="PROSITE-ProRule" id="PRU00284"/>
    </source>
</evidence>
<keyword evidence="7" id="KW-0812">Transmembrane</keyword>
<accession>A0ABQ6E1F4</accession>
<proteinExistence type="inferred from homology"/>
<dbReference type="RefSeq" id="WP_284203970.1">
    <property type="nucleotide sequence ID" value="NZ_BSPQ01000005.1"/>
</dbReference>
<feature type="domain" description="T-SNARE coiled-coil homology" evidence="9">
    <location>
        <begin position="310"/>
        <end position="372"/>
    </location>
</feature>
<dbReference type="InterPro" id="IPR004089">
    <property type="entry name" value="MCPsignal_dom"/>
</dbReference>
<comment type="subcellular location">
    <subcellularLocation>
        <location evidence="1">Cell inner membrane</location>
        <topology evidence="1">Multi-pass membrane protein</topology>
    </subcellularLocation>
</comment>
<keyword evidence="3 5" id="KW-0807">Transducer</keyword>
<dbReference type="PROSITE" id="PS50111">
    <property type="entry name" value="CHEMOTAXIS_TRANSDUC_2"/>
    <property type="match status" value="1"/>
</dbReference>
<evidence type="ECO:0000259" key="8">
    <source>
        <dbReference type="PROSITE" id="PS50111"/>
    </source>
</evidence>
<dbReference type="EMBL" id="BSPQ01000005">
    <property type="protein sequence ID" value="GLS90856.1"/>
    <property type="molecule type" value="Genomic_DNA"/>
</dbReference>
<evidence type="ECO:0000259" key="9">
    <source>
        <dbReference type="PROSITE" id="PS50192"/>
    </source>
</evidence>
<organism evidence="10 11">
    <name type="scientific">Psychromonas marina</name>
    <dbReference type="NCBI Taxonomy" id="88364"/>
    <lineage>
        <taxon>Bacteria</taxon>
        <taxon>Pseudomonadati</taxon>
        <taxon>Pseudomonadota</taxon>
        <taxon>Gammaproteobacteria</taxon>
        <taxon>Alteromonadales</taxon>
        <taxon>Psychromonadaceae</taxon>
        <taxon>Psychromonas</taxon>
    </lineage>
</organism>
<gene>
    <name evidence="10" type="ORF">GCM10007916_19230</name>
</gene>
<dbReference type="Proteomes" id="UP001157353">
    <property type="component" value="Unassembled WGS sequence"/>
</dbReference>
<evidence type="ECO:0000256" key="3">
    <source>
        <dbReference type="ARBA" id="ARBA00023224"/>
    </source>
</evidence>
<keyword evidence="7" id="KW-1133">Transmembrane helix</keyword>